<dbReference type="GO" id="GO:0022857">
    <property type="term" value="F:transmembrane transporter activity"/>
    <property type="evidence" value="ECO:0007669"/>
    <property type="project" value="InterPro"/>
</dbReference>
<dbReference type="CDD" id="cd17355">
    <property type="entry name" value="MFS_YcxA_like"/>
    <property type="match status" value="1"/>
</dbReference>
<dbReference type="InterPro" id="IPR020846">
    <property type="entry name" value="MFS_dom"/>
</dbReference>
<dbReference type="InterPro" id="IPR036259">
    <property type="entry name" value="MFS_trans_sf"/>
</dbReference>
<evidence type="ECO:0000256" key="1">
    <source>
        <dbReference type="ARBA" id="ARBA00022692"/>
    </source>
</evidence>
<keyword evidence="7" id="KW-1185">Reference proteome</keyword>
<feature type="transmembrane region" description="Helical" evidence="4">
    <location>
        <begin position="381"/>
        <end position="401"/>
    </location>
</feature>
<dbReference type="STRING" id="388408.LAX5112_04434"/>
<feature type="transmembrane region" description="Helical" evidence="4">
    <location>
        <begin position="315"/>
        <end position="341"/>
    </location>
</feature>
<feature type="transmembrane region" description="Helical" evidence="4">
    <location>
        <begin position="58"/>
        <end position="77"/>
    </location>
</feature>
<dbReference type="InterPro" id="IPR050327">
    <property type="entry name" value="Proton-linked_MCT"/>
</dbReference>
<feature type="transmembrane region" description="Helical" evidence="4">
    <location>
        <begin position="109"/>
        <end position="134"/>
    </location>
</feature>
<dbReference type="Pfam" id="PF07690">
    <property type="entry name" value="MFS_1"/>
    <property type="match status" value="1"/>
</dbReference>
<keyword evidence="1 4" id="KW-0812">Transmembrane</keyword>
<feature type="domain" description="Major facilitator superfamily (MFS) profile" evidence="5">
    <location>
        <begin position="16"/>
        <end position="406"/>
    </location>
</feature>
<feature type="transmembrane region" description="Helical" evidence="4">
    <location>
        <begin position="173"/>
        <end position="193"/>
    </location>
</feature>
<evidence type="ECO:0000256" key="4">
    <source>
        <dbReference type="SAM" id="Phobius"/>
    </source>
</evidence>
<keyword evidence="2 4" id="KW-1133">Transmembrane helix</keyword>
<evidence type="ECO:0000256" key="3">
    <source>
        <dbReference type="ARBA" id="ARBA00023136"/>
    </source>
</evidence>
<keyword evidence="3 4" id="KW-0472">Membrane</keyword>
<dbReference type="PANTHER" id="PTHR11360">
    <property type="entry name" value="MONOCARBOXYLATE TRANSPORTER"/>
    <property type="match status" value="1"/>
</dbReference>
<proteinExistence type="predicted"/>
<dbReference type="SUPFAM" id="SSF103473">
    <property type="entry name" value="MFS general substrate transporter"/>
    <property type="match status" value="1"/>
</dbReference>
<dbReference type="Gene3D" id="1.20.1250.20">
    <property type="entry name" value="MFS general substrate transporter like domains"/>
    <property type="match status" value="1"/>
</dbReference>
<dbReference type="AlphaFoldDB" id="A0A0M7AM90"/>
<dbReference type="InterPro" id="IPR011701">
    <property type="entry name" value="MFS"/>
</dbReference>
<feature type="transmembrane region" description="Helical" evidence="4">
    <location>
        <begin position="146"/>
        <end position="167"/>
    </location>
</feature>
<protein>
    <submittedName>
        <fullName evidence="6">Putative MFS-type transporter YhjX</fullName>
    </submittedName>
</protein>
<evidence type="ECO:0000313" key="6">
    <source>
        <dbReference type="EMBL" id="CTQ76009.1"/>
    </source>
</evidence>
<dbReference type="EMBL" id="CXWD01000024">
    <property type="protein sequence ID" value="CTQ76009.1"/>
    <property type="molecule type" value="Genomic_DNA"/>
</dbReference>
<reference evidence="7" key="1">
    <citation type="submission" date="2015-07" db="EMBL/GenBank/DDBJ databases">
        <authorList>
            <person name="Rodrigo-Torres Lidia"/>
            <person name="Arahal R.David."/>
        </authorList>
    </citation>
    <scope>NUCLEOTIDE SEQUENCE [LARGE SCALE GENOMIC DNA]</scope>
    <source>
        <strain evidence="7">CECT 5112</strain>
    </source>
</reference>
<feature type="transmembrane region" description="Helical" evidence="4">
    <location>
        <begin position="348"/>
        <end position="369"/>
    </location>
</feature>
<dbReference type="Proteomes" id="UP000053235">
    <property type="component" value="Unassembled WGS sequence"/>
</dbReference>
<feature type="transmembrane region" description="Helical" evidence="4">
    <location>
        <begin position="258"/>
        <end position="279"/>
    </location>
</feature>
<accession>A0A0M7AM90</accession>
<dbReference type="PROSITE" id="PS50850">
    <property type="entry name" value="MFS"/>
    <property type="match status" value="1"/>
</dbReference>
<evidence type="ECO:0000256" key="2">
    <source>
        <dbReference type="ARBA" id="ARBA00022989"/>
    </source>
</evidence>
<feature type="transmembrane region" description="Helical" evidence="4">
    <location>
        <begin position="225"/>
        <end position="252"/>
    </location>
</feature>
<dbReference type="RefSeq" id="WP_055673645.1">
    <property type="nucleotide sequence ID" value="NZ_CXWD01000024.1"/>
</dbReference>
<evidence type="ECO:0000259" key="5">
    <source>
        <dbReference type="PROSITE" id="PS50850"/>
    </source>
</evidence>
<evidence type="ECO:0000313" key="7">
    <source>
        <dbReference type="Proteomes" id="UP000053235"/>
    </source>
</evidence>
<gene>
    <name evidence="6" type="primary">yhjX_3</name>
    <name evidence="6" type="ORF">LAX5112_04434</name>
</gene>
<dbReference type="PANTHER" id="PTHR11360:SF284">
    <property type="entry name" value="EG:103B4.3 PROTEIN-RELATED"/>
    <property type="match status" value="1"/>
</dbReference>
<feature type="transmembrane region" description="Helical" evidence="4">
    <location>
        <begin position="291"/>
        <end position="309"/>
    </location>
</feature>
<name>A0A0M7AM90_9HYPH</name>
<sequence>MLKRPEPPTSEMTRSAIAVLVFCAAMNFFSRGVSETFAVFLLPVTKDLGWSRSTFGTIYFAYMATIGFSAPLIGMLFDRFGPRPVYTIGVFLFGSGFLLASIMEYLWQAILGLGIMTGIGISATGMTVASGLVSRWFAHRITLANALAYTGIPLGMVVIIPLTQVLIEATDWRTAYGVLGWVSLAMVAVIWFLPWQTMSDGADHIPPRQANRSFSLGAGVLRHPAFWGLFATLFLASVTVWSVMLQAVAFLISAGFTPVVAAFGYGAVGAMSVVGLVCFGWASDRFGQRNSVTVGYILSAVGVALLWQLQETPNLLLLMGFVVVFGAAMGSRGPAVSALVARLYPNNVAAIYGATTIGLGLGGAVGGWLSSAFFDWTGDYGAGFALSIATSLVGITLFWVIKPLSAGRWPDPNPVSDTP</sequence>
<organism evidence="6 7">
    <name type="scientific">Roseibium alexandrii</name>
    <dbReference type="NCBI Taxonomy" id="388408"/>
    <lineage>
        <taxon>Bacteria</taxon>
        <taxon>Pseudomonadati</taxon>
        <taxon>Pseudomonadota</taxon>
        <taxon>Alphaproteobacteria</taxon>
        <taxon>Hyphomicrobiales</taxon>
        <taxon>Stappiaceae</taxon>
        <taxon>Roseibium</taxon>
    </lineage>
</organism>
<feature type="transmembrane region" description="Helical" evidence="4">
    <location>
        <begin position="84"/>
        <end position="103"/>
    </location>
</feature>